<sequence>MDRAQRDGDGSAASRQYVHDALVFNSADQLAAGLVPFVLDGFAAGEPVVVAAGDGAVDVLRQAVGDDPRLRVLDRSVAYPRRTATAIARFRQLAAGHPVPDGARVRVVGEADVGPTERTWLEWQRYDAVINQALADRPLWGLCLFDAGRLPGPVLESVELTHPTLVTDGGRVPSPRFVDPARYLRELPIPPEPLEGTPPRLAVAGVGDFVALRHAVTAELATVAAPRDTVEDFLLAVDETASNAVRHGRPPVDLTLWVGGDRLVCRIRDRGDGLTDPFAGYGPAHGEDLSRGGMGVWLARQLCDHVDVCSGADGTTVRLTTRVT</sequence>
<evidence type="ECO:0000259" key="2">
    <source>
        <dbReference type="Pfam" id="PF13581"/>
    </source>
</evidence>
<dbReference type="Gene3D" id="3.30.565.10">
    <property type="entry name" value="Histidine kinase-like ATPase, C-terminal domain"/>
    <property type="match status" value="1"/>
</dbReference>
<dbReference type="InterPro" id="IPR047718">
    <property type="entry name" value="RsbA-like_anti_sig"/>
</dbReference>
<dbReference type="Pfam" id="PF14417">
    <property type="entry name" value="MEDS"/>
    <property type="match status" value="1"/>
</dbReference>
<dbReference type="PANTHER" id="PTHR35526:SF3">
    <property type="entry name" value="ANTI-SIGMA-F FACTOR RSBW"/>
    <property type="match status" value="1"/>
</dbReference>
<dbReference type="GO" id="GO:0004674">
    <property type="term" value="F:protein serine/threonine kinase activity"/>
    <property type="evidence" value="ECO:0007669"/>
    <property type="project" value="UniProtKB-KW"/>
</dbReference>
<dbReference type="InterPro" id="IPR036890">
    <property type="entry name" value="HATPase_C_sf"/>
</dbReference>
<dbReference type="Pfam" id="PF13581">
    <property type="entry name" value="HATPase_c_2"/>
    <property type="match status" value="1"/>
</dbReference>
<dbReference type="Proteomes" id="UP000470246">
    <property type="component" value="Unassembled WGS sequence"/>
</dbReference>
<organism evidence="4 5">
    <name type="scientific">Geodermatophilus sabuli</name>
    <dbReference type="NCBI Taxonomy" id="1564158"/>
    <lineage>
        <taxon>Bacteria</taxon>
        <taxon>Bacillati</taxon>
        <taxon>Actinomycetota</taxon>
        <taxon>Actinomycetes</taxon>
        <taxon>Geodermatophilales</taxon>
        <taxon>Geodermatophilaceae</taxon>
        <taxon>Geodermatophilus</taxon>
    </lineage>
</organism>
<evidence type="ECO:0000313" key="5">
    <source>
        <dbReference type="Proteomes" id="UP000470246"/>
    </source>
</evidence>
<dbReference type="CDD" id="cd16936">
    <property type="entry name" value="HATPase_RsbW-like"/>
    <property type="match status" value="1"/>
</dbReference>
<dbReference type="NCBIfam" id="NF041045">
    <property type="entry name" value="RsbA_anti_sig"/>
    <property type="match status" value="1"/>
</dbReference>
<keyword evidence="4" id="KW-0418">Kinase</keyword>
<dbReference type="EMBL" id="JAAGWF010000002">
    <property type="protein sequence ID" value="NEK56428.1"/>
    <property type="molecule type" value="Genomic_DNA"/>
</dbReference>
<evidence type="ECO:0000256" key="1">
    <source>
        <dbReference type="ARBA" id="ARBA00022527"/>
    </source>
</evidence>
<gene>
    <name evidence="4" type="ORF">GCU56_00880</name>
</gene>
<feature type="domain" description="MEDS" evidence="3">
    <location>
        <begin position="19"/>
        <end position="163"/>
    </location>
</feature>
<dbReference type="SUPFAM" id="SSF55874">
    <property type="entry name" value="ATPase domain of HSP90 chaperone/DNA topoisomerase II/histidine kinase"/>
    <property type="match status" value="1"/>
</dbReference>
<name>A0A7K3VVR6_9ACTN</name>
<dbReference type="PANTHER" id="PTHR35526">
    <property type="entry name" value="ANTI-SIGMA-F FACTOR RSBW-RELATED"/>
    <property type="match status" value="1"/>
</dbReference>
<keyword evidence="4" id="KW-0808">Transferase</keyword>
<accession>A0A7K3VVR6</accession>
<comment type="caution">
    <text evidence="4">The sequence shown here is derived from an EMBL/GenBank/DDBJ whole genome shotgun (WGS) entry which is preliminary data.</text>
</comment>
<dbReference type="InterPro" id="IPR003594">
    <property type="entry name" value="HATPase_dom"/>
</dbReference>
<dbReference type="RefSeq" id="WP_163479617.1">
    <property type="nucleotide sequence ID" value="NZ_JAAGWF010000002.1"/>
</dbReference>
<reference evidence="4 5" key="1">
    <citation type="submission" date="2020-02" db="EMBL/GenBank/DDBJ databases">
        <title>Geodermatophilus sabuli CPCC 205279 I12A-02694.</title>
        <authorList>
            <person name="Jiang Z."/>
        </authorList>
    </citation>
    <scope>NUCLEOTIDE SEQUENCE [LARGE SCALE GENOMIC DNA]</scope>
    <source>
        <strain evidence="4 5">I12A-02694</strain>
    </source>
</reference>
<proteinExistence type="predicted"/>
<protein>
    <submittedName>
        <fullName evidence="4">Sensor histidine kinase</fullName>
    </submittedName>
</protein>
<evidence type="ECO:0000259" key="3">
    <source>
        <dbReference type="Pfam" id="PF14417"/>
    </source>
</evidence>
<dbReference type="InterPro" id="IPR050267">
    <property type="entry name" value="Anti-sigma-factor_SerPK"/>
</dbReference>
<dbReference type="InterPro" id="IPR025847">
    <property type="entry name" value="MEDS_domain"/>
</dbReference>
<keyword evidence="1" id="KW-0723">Serine/threonine-protein kinase</keyword>
<keyword evidence="5" id="KW-1185">Reference proteome</keyword>
<dbReference type="AlphaFoldDB" id="A0A7K3VVR6"/>
<feature type="domain" description="Histidine kinase/HSP90-like ATPase" evidence="2">
    <location>
        <begin position="210"/>
        <end position="320"/>
    </location>
</feature>
<evidence type="ECO:0000313" key="4">
    <source>
        <dbReference type="EMBL" id="NEK56428.1"/>
    </source>
</evidence>